<dbReference type="WBParaSite" id="EVEC_0001100301-mRNA-1">
    <property type="protein sequence ID" value="EVEC_0001100301-mRNA-1"/>
    <property type="gene ID" value="EVEC_0001100301"/>
</dbReference>
<keyword evidence="1" id="KW-0732">Signal</keyword>
<feature type="signal peptide" evidence="1">
    <location>
        <begin position="1"/>
        <end position="18"/>
    </location>
</feature>
<proteinExistence type="predicted"/>
<reference evidence="4" key="1">
    <citation type="submission" date="2017-02" db="UniProtKB">
        <authorList>
            <consortium name="WormBaseParasite"/>
        </authorList>
    </citation>
    <scope>IDENTIFICATION</scope>
</reference>
<evidence type="ECO:0000313" key="4">
    <source>
        <dbReference type="WBParaSite" id="EVEC_0001100301-mRNA-1"/>
    </source>
</evidence>
<evidence type="ECO:0000313" key="3">
    <source>
        <dbReference type="Proteomes" id="UP000274131"/>
    </source>
</evidence>
<dbReference type="AlphaFoldDB" id="A0A0N4VJI2"/>
<gene>
    <name evidence="2" type="ORF">EVEC_LOCUS10328</name>
</gene>
<protein>
    <submittedName>
        <fullName evidence="4">C6 domain-containing protein</fullName>
    </submittedName>
</protein>
<dbReference type="EMBL" id="UXUI01010738">
    <property type="protein sequence ID" value="VDD95577.1"/>
    <property type="molecule type" value="Genomic_DNA"/>
</dbReference>
<evidence type="ECO:0000313" key="2">
    <source>
        <dbReference type="EMBL" id="VDD95577.1"/>
    </source>
</evidence>
<keyword evidence="3" id="KW-1185">Reference proteome</keyword>
<name>A0A0N4VJI2_ENTVE</name>
<feature type="chain" id="PRO_5043122997" evidence="1">
    <location>
        <begin position="19"/>
        <end position="153"/>
    </location>
</feature>
<reference evidence="2 3" key="2">
    <citation type="submission" date="2018-10" db="EMBL/GenBank/DDBJ databases">
        <authorList>
            <consortium name="Pathogen Informatics"/>
        </authorList>
    </citation>
    <scope>NUCLEOTIDE SEQUENCE [LARGE SCALE GENOMIC DNA]</scope>
</reference>
<dbReference type="OrthoDB" id="5854622at2759"/>
<sequence>MVAVSMLLFLSHVSGAIGCIPTIQTTTAAPVCCPVITTNNPPRVRPVTGSVGANLDQCSVFRRFTRGNCPSEAILVCSRAPGTTVSQVVLELVDGTNIVATSTGATQAIIIITCSATGVWQFVNANGVGLPFTGAVCSQGTLTSGDYVYDVQP</sequence>
<dbReference type="Proteomes" id="UP000274131">
    <property type="component" value="Unassembled WGS sequence"/>
</dbReference>
<accession>A0A0N4VJI2</accession>
<evidence type="ECO:0000256" key="1">
    <source>
        <dbReference type="SAM" id="SignalP"/>
    </source>
</evidence>
<organism evidence="4">
    <name type="scientific">Enterobius vermicularis</name>
    <name type="common">Human pinworm</name>
    <dbReference type="NCBI Taxonomy" id="51028"/>
    <lineage>
        <taxon>Eukaryota</taxon>
        <taxon>Metazoa</taxon>
        <taxon>Ecdysozoa</taxon>
        <taxon>Nematoda</taxon>
        <taxon>Chromadorea</taxon>
        <taxon>Rhabditida</taxon>
        <taxon>Spirurina</taxon>
        <taxon>Oxyuridomorpha</taxon>
        <taxon>Oxyuroidea</taxon>
        <taxon>Oxyuridae</taxon>
        <taxon>Enterobius</taxon>
    </lineage>
</organism>